<dbReference type="GO" id="GO:0006897">
    <property type="term" value="P:endocytosis"/>
    <property type="evidence" value="ECO:0007669"/>
    <property type="project" value="TreeGrafter"/>
</dbReference>
<organism evidence="7">
    <name type="scientific">Scylla olivacea</name>
    <name type="common">Orange mud crab</name>
    <name type="synonym">Cancer olivacea</name>
    <dbReference type="NCBI Taxonomy" id="85551"/>
    <lineage>
        <taxon>Eukaryota</taxon>
        <taxon>Metazoa</taxon>
        <taxon>Ecdysozoa</taxon>
        <taxon>Arthropoda</taxon>
        <taxon>Crustacea</taxon>
        <taxon>Multicrustacea</taxon>
        <taxon>Malacostraca</taxon>
        <taxon>Eumalacostraca</taxon>
        <taxon>Eucarida</taxon>
        <taxon>Decapoda</taxon>
        <taxon>Pleocyemata</taxon>
        <taxon>Brachyura</taxon>
        <taxon>Eubrachyura</taxon>
        <taxon>Portunoidea</taxon>
        <taxon>Portunidae</taxon>
        <taxon>Portuninae</taxon>
        <taxon>Scylla</taxon>
    </lineage>
</organism>
<proteinExistence type="predicted"/>
<keyword evidence="5" id="KW-0067">ATP-binding</keyword>
<reference evidence="7" key="1">
    <citation type="submission" date="2015-09" db="EMBL/GenBank/DDBJ databases">
        <title>Scylla olivacea transcriptome.</title>
        <authorList>
            <person name="Ikhwanuddin M."/>
        </authorList>
    </citation>
    <scope>NUCLEOTIDE SEQUENCE</scope>
</reference>
<keyword evidence="2" id="KW-0808">Transferase</keyword>
<dbReference type="InterPro" id="IPR000403">
    <property type="entry name" value="PI3/4_kinase_cat_dom"/>
</dbReference>
<evidence type="ECO:0000313" key="7">
    <source>
        <dbReference type="EMBL" id="JAI57195.1"/>
    </source>
</evidence>
<dbReference type="GO" id="GO:0048015">
    <property type="term" value="P:phosphatidylinositol-mediated signaling"/>
    <property type="evidence" value="ECO:0007669"/>
    <property type="project" value="TreeGrafter"/>
</dbReference>
<dbReference type="Pfam" id="PF00454">
    <property type="entry name" value="PI3_PI4_kinase"/>
    <property type="match status" value="1"/>
</dbReference>
<dbReference type="SUPFAM" id="SSF56112">
    <property type="entry name" value="Protein kinase-like (PK-like)"/>
    <property type="match status" value="1"/>
</dbReference>
<dbReference type="EC" id="2.7.1.137" evidence="1"/>
<dbReference type="GO" id="GO:0005768">
    <property type="term" value="C:endosome"/>
    <property type="evidence" value="ECO:0007669"/>
    <property type="project" value="TreeGrafter"/>
</dbReference>
<evidence type="ECO:0000256" key="5">
    <source>
        <dbReference type="ARBA" id="ARBA00022840"/>
    </source>
</evidence>
<accession>A0A0P4VWE6</accession>
<dbReference type="InterPro" id="IPR018936">
    <property type="entry name" value="PI3/4_kinase_CS"/>
</dbReference>
<dbReference type="PANTHER" id="PTHR10048">
    <property type="entry name" value="PHOSPHATIDYLINOSITOL KINASE"/>
    <property type="match status" value="1"/>
</dbReference>
<dbReference type="GO" id="GO:0034271">
    <property type="term" value="C:phosphatidylinositol 3-kinase complex, class III, type I"/>
    <property type="evidence" value="ECO:0007669"/>
    <property type="project" value="TreeGrafter"/>
</dbReference>
<dbReference type="PANTHER" id="PTHR10048:SF7">
    <property type="entry name" value="PHOSPHATIDYLINOSITOL 3-KINASE CATALYTIC SUBUNIT TYPE 3"/>
    <property type="match status" value="1"/>
</dbReference>
<dbReference type="GO" id="GO:0016303">
    <property type="term" value="F:1-phosphatidylinositol-3-kinase activity"/>
    <property type="evidence" value="ECO:0007669"/>
    <property type="project" value="UniProtKB-EC"/>
</dbReference>
<sequence length="138" mass="15748">MFSLLIVHSPQIQVTGIIPERATLFKSALEPCRLTFKAAMGGEYVAIFKHGDDLRQDQLIIQIITLMDRLLRRENLDLRLTPYKVLATSSKHGFVQFIESHAVADVCTISPFDVIYGKYCKYNWYAVCFSLYSLILLA</sequence>
<keyword evidence="3" id="KW-0547">Nucleotide-binding</keyword>
<dbReference type="GO" id="GO:0000407">
    <property type="term" value="C:phagophore assembly site"/>
    <property type="evidence" value="ECO:0007669"/>
    <property type="project" value="TreeGrafter"/>
</dbReference>
<evidence type="ECO:0000256" key="2">
    <source>
        <dbReference type="ARBA" id="ARBA00022679"/>
    </source>
</evidence>
<name>A0A0P4VWE6_SCYOL</name>
<dbReference type="InterPro" id="IPR011009">
    <property type="entry name" value="Kinase-like_dom_sf"/>
</dbReference>
<evidence type="ECO:0000259" key="6">
    <source>
        <dbReference type="PROSITE" id="PS50290"/>
    </source>
</evidence>
<dbReference type="GO" id="GO:0000045">
    <property type="term" value="P:autophagosome assembly"/>
    <property type="evidence" value="ECO:0007669"/>
    <property type="project" value="TreeGrafter"/>
</dbReference>
<dbReference type="Gene3D" id="3.30.1010.10">
    <property type="entry name" value="Phosphatidylinositol 3-kinase Catalytic Subunit, Chain A, domain 4"/>
    <property type="match status" value="1"/>
</dbReference>
<protein>
    <recommendedName>
        <fullName evidence="1">phosphatidylinositol 3-kinase</fullName>
        <ecNumber evidence="1">2.7.1.137</ecNumber>
    </recommendedName>
</protein>
<evidence type="ECO:0000256" key="4">
    <source>
        <dbReference type="ARBA" id="ARBA00022777"/>
    </source>
</evidence>
<dbReference type="InterPro" id="IPR015433">
    <property type="entry name" value="PI3/4_kinase"/>
</dbReference>
<dbReference type="EMBL" id="GDRN01108619">
    <property type="protein sequence ID" value="JAI57195.1"/>
    <property type="molecule type" value="Transcribed_RNA"/>
</dbReference>
<evidence type="ECO:0000256" key="3">
    <source>
        <dbReference type="ARBA" id="ARBA00022741"/>
    </source>
</evidence>
<dbReference type="GO" id="GO:0005777">
    <property type="term" value="C:peroxisome"/>
    <property type="evidence" value="ECO:0007669"/>
    <property type="project" value="TreeGrafter"/>
</dbReference>
<dbReference type="PROSITE" id="PS00915">
    <property type="entry name" value="PI3_4_KINASE_1"/>
    <property type="match status" value="1"/>
</dbReference>
<dbReference type="PROSITE" id="PS50290">
    <property type="entry name" value="PI3_4_KINASE_3"/>
    <property type="match status" value="1"/>
</dbReference>
<keyword evidence="4" id="KW-0418">Kinase</keyword>
<dbReference type="GO" id="GO:0034272">
    <property type="term" value="C:phosphatidylinositol 3-kinase complex, class III, type II"/>
    <property type="evidence" value="ECO:0007669"/>
    <property type="project" value="TreeGrafter"/>
</dbReference>
<feature type="domain" description="PI3K/PI4K catalytic" evidence="6">
    <location>
        <begin position="18"/>
        <end position="138"/>
    </location>
</feature>
<dbReference type="FunFam" id="3.30.1010.10:FF:000002">
    <property type="entry name" value="Phosphatidylinositol 3-kinase catalytic subunit type 3"/>
    <property type="match status" value="1"/>
</dbReference>
<dbReference type="GO" id="GO:0005524">
    <property type="term" value="F:ATP binding"/>
    <property type="evidence" value="ECO:0007669"/>
    <property type="project" value="UniProtKB-KW"/>
</dbReference>
<dbReference type="AlphaFoldDB" id="A0A0P4VWE6"/>
<evidence type="ECO:0000256" key="1">
    <source>
        <dbReference type="ARBA" id="ARBA00012073"/>
    </source>
</evidence>